<evidence type="ECO:0000313" key="4">
    <source>
        <dbReference type="Proteomes" id="UP000473699"/>
    </source>
</evidence>
<keyword evidence="2" id="KW-0732">Signal</keyword>
<evidence type="ECO:0000256" key="2">
    <source>
        <dbReference type="SAM" id="SignalP"/>
    </source>
</evidence>
<proteinExistence type="predicted"/>
<evidence type="ECO:0000256" key="1">
    <source>
        <dbReference type="SAM" id="MobiDB-lite"/>
    </source>
</evidence>
<feature type="chain" id="PRO_5026989039" evidence="2">
    <location>
        <begin position="22"/>
        <end position="268"/>
    </location>
</feature>
<feature type="region of interest" description="Disordered" evidence="1">
    <location>
        <begin position="248"/>
        <end position="268"/>
    </location>
</feature>
<reference evidence="3 4" key="1">
    <citation type="submission" date="2019-08" db="EMBL/GenBank/DDBJ databases">
        <title>In-depth cultivation of the pig gut microbiome towards novel bacterial diversity and tailored functional studies.</title>
        <authorList>
            <person name="Wylensek D."/>
            <person name="Hitch T.C.A."/>
            <person name="Clavel T."/>
        </authorList>
    </citation>
    <scope>NUCLEOTIDE SEQUENCE [LARGE SCALE GENOMIC DNA]</scope>
    <source>
        <strain evidence="3 4">SM-530-WT-4B</strain>
    </source>
</reference>
<dbReference type="RefSeq" id="WP_154528808.1">
    <property type="nucleotide sequence ID" value="NZ_VUNH01000006.1"/>
</dbReference>
<sequence>MKYLKSCLAVLLLLGASAAWGAPDRGQELFGVFLRNLAPEKAYFQLSSAPRENGYIPWGYLECVNADVRGMRIRSLKMDCFDAQVTPPAQWAGMEHPRVESMLACHAEATFTEDDVNDFLRRHVFGHEKEWQNVQVKMSDGRINATAYYRADLRLMRLKIRLDLSCRIVPRGTALWLDDIQLKVNRQDVSTGMVEKALQKIQPFIDMKKYNLPLYLSKVEFRNGQCSVHSRILPKPLPGGLRWDYAASQPEKSAAEKRASWNGAGARR</sequence>
<dbReference type="EMBL" id="VUNH01000006">
    <property type="protein sequence ID" value="MST55712.1"/>
    <property type="molecule type" value="Genomic_DNA"/>
</dbReference>
<dbReference type="Proteomes" id="UP000473699">
    <property type="component" value="Unassembled WGS sequence"/>
</dbReference>
<comment type="caution">
    <text evidence="3">The sequence shown here is derived from an EMBL/GenBank/DDBJ whole genome shotgun (WGS) entry which is preliminary data.</text>
</comment>
<evidence type="ECO:0000313" key="3">
    <source>
        <dbReference type="EMBL" id="MST55712.1"/>
    </source>
</evidence>
<organism evidence="3 4">
    <name type="scientific">Pyramidobacter porci</name>
    <dbReference type="NCBI Taxonomy" id="2605789"/>
    <lineage>
        <taxon>Bacteria</taxon>
        <taxon>Thermotogati</taxon>
        <taxon>Synergistota</taxon>
        <taxon>Synergistia</taxon>
        <taxon>Synergistales</taxon>
        <taxon>Dethiosulfovibrionaceae</taxon>
        <taxon>Pyramidobacter</taxon>
    </lineage>
</organism>
<accession>A0A6L5YDS6</accession>
<dbReference type="AlphaFoldDB" id="A0A6L5YDS6"/>
<protein>
    <submittedName>
        <fullName evidence="3">DUF2993 domain-containing protein</fullName>
    </submittedName>
</protein>
<keyword evidence="4" id="KW-1185">Reference proteome</keyword>
<gene>
    <name evidence="3" type="ORF">FYJ74_06660</name>
</gene>
<feature type="signal peptide" evidence="2">
    <location>
        <begin position="1"/>
        <end position="21"/>
    </location>
</feature>
<name>A0A6L5YDS6_9BACT</name>